<organism evidence="4 5">
    <name type="scientific">Thalassovita aquimarina</name>
    <dbReference type="NCBI Taxonomy" id="2785917"/>
    <lineage>
        <taxon>Bacteria</taxon>
        <taxon>Pseudomonadati</taxon>
        <taxon>Pseudomonadota</taxon>
        <taxon>Alphaproteobacteria</taxon>
        <taxon>Rhodobacterales</taxon>
        <taxon>Roseobacteraceae</taxon>
        <taxon>Thalassovita</taxon>
    </lineage>
</organism>
<protein>
    <submittedName>
        <fullName evidence="4">Winged helix-turn-helix domain-containing protein</fullName>
    </submittedName>
</protein>
<dbReference type="EMBL" id="JADMKU010000020">
    <property type="protein sequence ID" value="MBR9652948.1"/>
    <property type="molecule type" value="Genomic_DNA"/>
</dbReference>
<comment type="caution">
    <text evidence="4">The sequence shown here is derived from an EMBL/GenBank/DDBJ whole genome shotgun (WGS) entry which is preliminary data.</text>
</comment>
<dbReference type="SMART" id="SM00862">
    <property type="entry name" value="Trans_reg_C"/>
    <property type="match status" value="1"/>
</dbReference>
<dbReference type="InterPro" id="IPR050471">
    <property type="entry name" value="AB_hydrolase"/>
</dbReference>
<sequence length="396" mass="43731">MIYSFYDNKLDIKRYALMRGGENIPVEPQVFDILHVLAENAGSLVTKDQLIEAVWEGRIVSEATISARINAARTAVGDNGRDQRIIRTVPRRGFEMVAEVSIQENAGPVTRPELRQTIRYAASADGTSIAWSSAGEGTPVLYAWHHLSHLEKDWYSGLLRRGLTALAEKHRLIRYDIRGAGLSDPIKREDSLEQHVDDMIAVADAAGLDRFPIIATLQAAAVAIRLAARWPDRVSRLVLHNGYARGRATRENAPIDSANDPFIALLKSGGWGDPDNGFMRAWATMVLPTMSFDETTELIQLIAHACSTEDALLQRNLIDNLNVLDDLAKVRAPTLVIHTQMCTIHPTAEGRRVAAGIPGAEFLEVDSSNSFPISSDPAFGRIFDATLEFLDRDKEN</sequence>
<keyword evidence="1 2" id="KW-0238">DNA-binding</keyword>
<dbReference type="SUPFAM" id="SSF53474">
    <property type="entry name" value="alpha/beta-Hydrolases"/>
    <property type="match status" value="1"/>
</dbReference>
<evidence type="ECO:0000313" key="4">
    <source>
        <dbReference type="EMBL" id="MBR9652948.1"/>
    </source>
</evidence>
<feature type="domain" description="OmpR/PhoB-type" evidence="3">
    <location>
        <begin position="1"/>
        <end position="98"/>
    </location>
</feature>
<dbReference type="PANTHER" id="PTHR43433:SF5">
    <property type="entry name" value="AB HYDROLASE-1 DOMAIN-CONTAINING PROTEIN"/>
    <property type="match status" value="1"/>
</dbReference>
<evidence type="ECO:0000256" key="2">
    <source>
        <dbReference type="PROSITE-ProRule" id="PRU01091"/>
    </source>
</evidence>
<dbReference type="SUPFAM" id="SSF46894">
    <property type="entry name" value="C-terminal effector domain of the bipartite response regulators"/>
    <property type="match status" value="1"/>
</dbReference>
<feature type="DNA-binding region" description="OmpR/PhoB-type" evidence="2">
    <location>
        <begin position="1"/>
        <end position="98"/>
    </location>
</feature>
<dbReference type="InterPro" id="IPR016032">
    <property type="entry name" value="Sig_transdc_resp-reg_C-effctor"/>
</dbReference>
<dbReference type="InterPro" id="IPR036388">
    <property type="entry name" value="WH-like_DNA-bd_sf"/>
</dbReference>
<keyword evidence="5" id="KW-1185">Reference proteome</keyword>
<name>A0ABS5HWQ1_9RHOB</name>
<dbReference type="Pfam" id="PF00561">
    <property type="entry name" value="Abhydrolase_1"/>
    <property type="match status" value="1"/>
</dbReference>
<proteinExistence type="predicted"/>
<dbReference type="Proteomes" id="UP001195941">
    <property type="component" value="Unassembled WGS sequence"/>
</dbReference>
<dbReference type="RefSeq" id="WP_212702569.1">
    <property type="nucleotide sequence ID" value="NZ_JADMKU010000020.1"/>
</dbReference>
<dbReference type="PROSITE" id="PS51755">
    <property type="entry name" value="OMPR_PHOB"/>
    <property type="match status" value="1"/>
</dbReference>
<accession>A0ABS5HWQ1</accession>
<dbReference type="Gene3D" id="3.40.50.1820">
    <property type="entry name" value="alpha/beta hydrolase"/>
    <property type="match status" value="1"/>
</dbReference>
<evidence type="ECO:0000313" key="5">
    <source>
        <dbReference type="Proteomes" id="UP001195941"/>
    </source>
</evidence>
<dbReference type="InterPro" id="IPR001867">
    <property type="entry name" value="OmpR/PhoB-type_DNA-bd"/>
</dbReference>
<dbReference type="CDD" id="cd00383">
    <property type="entry name" value="trans_reg_C"/>
    <property type="match status" value="1"/>
</dbReference>
<reference evidence="4 5" key="1">
    <citation type="journal article" date="2021" name="Arch. Microbiol.">
        <title>Thalassobius aquimarinus sp. nov., isolated from the Sea of Japan seashore.</title>
        <authorList>
            <person name="Kurilenko V.V."/>
            <person name="Romanenko L.A."/>
            <person name="Chernysheva N.Y."/>
            <person name="Velansky P.V."/>
            <person name="Tekutyeva L.A."/>
            <person name="Isaeva M.P."/>
            <person name="Mikhailov V.V."/>
        </authorList>
    </citation>
    <scope>NUCLEOTIDE SEQUENCE [LARGE SCALE GENOMIC DNA]</scope>
    <source>
        <strain evidence="4 5">KMM 8518</strain>
    </source>
</reference>
<dbReference type="PANTHER" id="PTHR43433">
    <property type="entry name" value="HYDROLASE, ALPHA/BETA FOLD FAMILY PROTEIN"/>
    <property type="match status" value="1"/>
</dbReference>
<dbReference type="Gene3D" id="1.10.10.10">
    <property type="entry name" value="Winged helix-like DNA-binding domain superfamily/Winged helix DNA-binding domain"/>
    <property type="match status" value="1"/>
</dbReference>
<dbReference type="Pfam" id="PF00486">
    <property type="entry name" value="Trans_reg_C"/>
    <property type="match status" value="1"/>
</dbReference>
<evidence type="ECO:0000256" key="1">
    <source>
        <dbReference type="ARBA" id="ARBA00023125"/>
    </source>
</evidence>
<gene>
    <name evidence="4" type="ORF">IT775_17655</name>
</gene>
<dbReference type="InterPro" id="IPR000073">
    <property type="entry name" value="AB_hydrolase_1"/>
</dbReference>
<evidence type="ECO:0000259" key="3">
    <source>
        <dbReference type="PROSITE" id="PS51755"/>
    </source>
</evidence>
<dbReference type="InterPro" id="IPR029058">
    <property type="entry name" value="AB_hydrolase_fold"/>
</dbReference>